<dbReference type="Gene3D" id="1.10.287.70">
    <property type="match status" value="1"/>
</dbReference>
<dbReference type="Proteomes" id="UP000695000">
    <property type="component" value="Unplaced"/>
</dbReference>
<feature type="transmembrane region" description="Helical" evidence="9">
    <location>
        <begin position="392"/>
        <end position="412"/>
    </location>
</feature>
<evidence type="ECO:0000256" key="6">
    <source>
        <dbReference type="ARBA" id="ARBA00023136"/>
    </source>
</evidence>
<keyword evidence="12" id="KW-1185">Reference proteome</keyword>
<feature type="signal peptide" evidence="10">
    <location>
        <begin position="1"/>
        <end position="17"/>
    </location>
</feature>
<evidence type="ECO:0000256" key="2">
    <source>
        <dbReference type="ARBA" id="ARBA00008685"/>
    </source>
</evidence>
<proteinExistence type="inferred from homology"/>
<comment type="subcellular location">
    <subcellularLocation>
        <location evidence="1">Cell membrane</location>
        <topology evidence="1">Multi-pass membrane protein</topology>
    </subcellularLocation>
</comment>
<evidence type="ECO:0000256" key="7">
    <source>
        <dbReference type="ARBA" id="ARBA00023170"/>
    </source>
</evidence>
<feature type="transmembrane region" description="Helical" evidence="9">
    <location>
        <begin position="353"/>
        <end position="372"/>
    </location>
</feature>
<dbReference type="SUPFAM" id="SSF53850">
    <property type="entry name" value="Periplasmic binding protein-like II"/>
    <property type="match status" value="1"/>
</dbReference>
<evidence type="ECO:0000256" key="5">
    <source>
        <dbReference type="ARBA" id="ARBA00022989"/>
    </source>
</evidence>
<keyword evidence="8" id="KW-0325">Glycoprotein</keyword>
<keyword evidence="5 9" id="KW-1133">Transmembrane helix</keyword>
<dbReference type="GeneID" id="108562581"/>
<keyword evidence="4 9" id="KW-0812">Transmembrane</keyword>
<dbReference type="PANTHER" id="PTHR42643">
    <property type="entry name" value="IONOTROPIC RECEPTOR 20A-RELATED"/>
    <property type="match status" value="1"/>
</dbReference>
<evidence type="ECO:0000256" key="10">
    <source>
        <dbReference type="SAM" id="SignalP"/>
    </source>
</evidence>
<keyword evidence="10" id="KW-0732">Signal</keyword>
<dbReference type="Gene3D" id="3.40.190.10">
    <property type="entry name" value="Periplasmic binding protein-like II"/>
    <property type="match status" value="1"/>
</dbReference>
<keyword evidence="6 9" id="KW-0472">Membrane</keyword>
<keyword evidence="3" id="KW-1003">Cell membrane</keyword>
<evidence type="ECO:0000256" key="4">
    <source>
        <dbReference type="ARBA" id="ARBA00022692"/>
    </source>
</evidence>
<dbReference type="PANTHER" id="PTHR42643:SF24">
    <property type="entry name" value="IONOTROPIC RECEPTOR 60A"/>
    <property type="match status" value="1"/>
</dbReference>
<feature type="chain" id="PRO_5045395981" evidence="10">
    <location>
        <begin position="18"/>
        <end position="740"/>
    </location>
</feature>
<dbReference type="Pfam" id="PF00060">
    <property type="entry name" value="Lig_chan"/>
    <property type="match status" value="1"/>
</dbReference>
<accession>A0ABM1MPF5</accession>
<dbReference type="InterPro" id="IPR001320">
    <property type="entry name" value="Iontro_rcpt_C"/>
</dbReference>
<evidence type="ECO:0000313" key="12">
    <source>
        <dbReference type="Proteomes" id="UP000695000"/>
    </source>
</evidence>
<sequence length="740" mass="84083">MKLWLLISLSLFLHGEGALQKEHEKPQAVKWMDSFFGRRKEYDQSTSLVNLMKEVTRQFLVGCTPIILYDSFLEKSDTLLLEKLFTDFPIPYIHGQITRNYSINLKKIVKDTENTCVSYILFLADVMRCRDVIGEQNTNRVVIVARSSQWRVYEFLGSETARDFVNLLVIAQSEKILPIDQERPYILYTHRLYVDGIGSSAPMVLSSWMRNAFTKADVNLFPTKIQNGFSGHRFIISLASQPPFTIKRGRDENDDIQWDGIEVRLVGLLAETYNFTTDFREAKDVNILGSGKAVSREIASRKANLGLGGIYVTSDLVNLVDLSHAHSQDCASFVTLSSTALPRYRAIMGPFHWTVWLAVTLIYIFAIFPLALSDKLSLKYLIQKPEEMENMFWYVFGTFTNCFTFGGEASWSKSDKVTTRILVGFYWIFTIITTACYTGSIIAFVTLPIYPETVDTTKQLIEGHFQIGTLDKGGWQNMLVNSTDKYTKKIFKNMEFLPNVESGFKNITKAFFWPYAFLGSESELNYIVRNNFSSVNKRSVLHVSKECFVPYGVSMLFTLNSVYKEVLNNGLLRAVQSGFLIKLKHDVEWQMLRSSTGKLLQANVGGTMHLKVEDRALSLDDTQGMFLLLGAGFLLGGASLISEMVGGCVNFCKQKIRRLSTTSIESNPRSHDTLTPREKLNSIQYSIHSRLCSIPDNNSIQNTPDLDEEIDRIFNLDNLFGECNSEDTTTTEEIVSDNYY</sequence>
<organism evidence="12 13">
    <name type="scientific">Nicrophorus vespilloides</name>
    <name type="common">Boreal carrion beetle</name>
    <dbReference type="NCBI Taxonomy" id="110193"/>
    <lineage>
        <taxon>Eukaryota</taxon>
        <taxon>Metazoa</taxon>
        <taxon>Ecdysozoa</taxon>
        <taxon>Arthropoda</taxon>
        <taxon>Hexapoda</taxon>
        <taxon>Insecta</taxon>
        <taxon>Pterygota</taxon>
        <taxon>Neoptera</taxon>
        <taxon>Endopterygota</taxon>
        <taxon>Coleoptera</taxon>
        <taxon>Polyphaga</taxon>
        <taxon>Staphyliniformia</taxon>
        <taxon>Silphidae</taxon>
        <taxon>Nicrophorinae</taxon>
        <taxon>Nicrophorus</taxon>
    </lineage>
</organism>
<feature type="domain" description="Ionotropic glutamate receptor C-terminal" evidence="11">
    <location>
        <begin position="352"/>
        <end position="633"/>
    </location>
</feature>
<name>A0ABM1MPF5_NICVS</name>
<protein>
    <submittedName>
        <fullName evidence="13">Ionotropic receptor 21a</fullName>
    </submittedName>
</protein>
<gene>
    <name evidence="13" type="primary">LOC108562581</name>
</gene>
<evidence type="ECO:0000313" key="13">
    <source>
        <dbReference type="RefSeq" id="XP_017776455.1"/>
    </source>
</evidence>
<dbReference type="RefSeq" id="XP_017776455.1">
    <property type="nucleotide sequence ID" value="XM_017920966.1"/>
</dbReference>
<dbReference type="InterPro" id="IPR052192">
    <property type="entry name" value="Insect_Ionotropic_Sensory_Rcpt"/>
</dbReference>
<feature type="transmembrane region" description="Helical" evidence="9">
    <location>
        <begin position="424"/>
        <end position="450"/>
    </location>
</feature>
<reference evidence="13" key="1">
    <citation type="submission" date="2025-08" db="UniProtKB">
        <authorList>
            <consortium name="RefSeq"/>
        </authorList>
    </citation>
    <scope>IDENTIFICATION</scope>
    <source>
        <tissue evidence="13">Whole Larva</tissue>
    </source>
</reference>
<evidence type="ECO:0000256" key="9">
    <source>
        <dbReference type="SAM" id="Phobius"/>
    </source>
</evidence>
<evidence type="ECO:0000259" key="11">
    <source>
        <dbReference type="Pfam" id="PF00060"/>
    </source>
</evidence>
<feature type="transmembrane region" description="Helical" evidence="9">
    <location>
        <begin position="625"/>
        <end position="645"/>
    </location>
</feature>
<comment type="similarity">
    <text evidence="2">Belongs to the glutamate-gated ion channel (TC 1.A.10.1) family.</text>
</comment>
<evidence type="ECO:0000256" key="8">
    <source>
        <dbReference type="ARBA" id="ARBA00023180"/>
    </source>
</evidence>
<evidence type="ECO:0000256" key="3">
    <source>
        <dbReference type="ARBA" id="ARBA00022475"/>
    </source>
</evidence>
<keyword evidence="7 13" id="KW-0675">Receptor</keyword>
<evidence type="ECO:0000256" key="1">
    <source>
        <dbReference type="ARBA" id="ARBA00004651"/>
    </source>
</evidence>